<accession>A0A261XTH8</accession>
<evidence type="ECO:0000313" key="11">
    <source>
        <dbReference type="EMBL" id="OZJ01677.1"/>
    </source>
</evidence>
<comment type="subcellular location">
    <subcellularLocation>
        <location evidence="1">Cell membrane</location>
        <topology evidence="1">Lipid-anchor</topology>
        <orientation evidence="1">Cytoplasmic side</orientation>
    </subcellularLocation>
</comment>
<dbReference type="GO" id="GO:0006139">
    <property type="term" value="P:nucleobase-containing compound metabolic process"/>
    <property type="evidence" value="ECO:0007669"/>
    <property type="project" value="InterPro"/>
</dbReference>
<dbReference type="NCBIfam" id="TIGR00231">
    <property type="entry name" value="small_GTP"/>
    <property type="match status" value="1"/>
</dbReference>
<evidence type="ECO:0000259" key="10">
    <source>
        <dbReference type="SMART" id="SM00474"/>
    </source>
</evidence>
<evidence type="ECO:0000256" key="7">
    <source>
        <dbReference type="ARBA" id="ARBA00023136"/>
    </source>
</evidence>
<dbReference type="GO" id="GO:0005525">
    <property type="term" value="F:GTP binding"/>
    <property type="evidence" value="ECO:0007669"/>
    <property type="project" value="UniProtKB-KW"/>
</dbReference>
<evidence type="ECO:0000256" key="3">
    <source>
        <dbReference type="ARBA" id="ARBA00022475"/>
    </source>
</evidence>
<dbReference type="InterPro" id="IPR027417">
    <property type="entry name" value="P-loop_NTPase"/>
</dbReference>
<dbReference type="InterPro" id="IPR005225">
    <property type="entry name" value="Small_GTP-bd"/>
</dbReference>
<dbReference type="SUPFAM" id="SSF53098">
    <property type="entry name" value="Ribonuclease H-like"/>
    <property type="match status" value="1"/>
</dbReference>
<dbReference type="OrthoDB" id="8830751at2759"/>
<dbReference type="InterPro" id="IPR002562">
    <property type="entry name" value="3'-5'_exonuclease_dom"/>
</dbReference>
<dbReference type="PRINTS" id="PR00449">
    <property type="entry name" value="RASTRNSFRMNG"/>
</dbReference>
<dbReference type="InterPro" id="IPR001806">
    <property type="entry name" value="Small_GTPase"/>
</dbReference>
<dbReference type="GO" id="GO:0008408">
    <property type="term" value="F:3'-5' exonuclease activity"/>
    <property type="evidence" value="ECO:0007669"/>
    <property type="project" value="InterPro"/>
</dbReference>
<keyword evidence="6" id="KW-0342">GTP-binding</keyword>
<dbReference type="FunFam" id="3.40.50.300:FF:000983">
    <property type="entry name" value="Rho family GTPase"/>
    <property type="match status" value="1"/>
</dbReference>
<dbReference type="SUPFAM" id="SSF52540">
    <property type="entry name" value="P-loop containing nucleoside triphosphate hydrolases"/>
    <property type="match status" value="1"/>
</dbReference>
<reference evidence="11 12" key="1">
    <citation type="journal article" date="2017" name="Mycologia">
        <title>Bifiguratus adelaidae, gen. et sp. nov., a new member of Mucoromycotina in endophytic and soil-dwelling habitats.</title>
        <authorList>
            <person name="Torres-Cruz T.J."/>
            <person name="Billingsley Tobias T.L."/>
            <person name="Almatruk M."/>
            <person name="Hesse C."/>
            <person name="Kuske C.R."/>
            <person name="Desiro A."/>
            <person name="Benucci G.M."/>
            <person name="Bonito G."/>
            <person name="Stajich J.E."/>
            <person name="Dunlap C."/>
            <person name="Arnold A.E."/>
            <person name="Porras-Alfaro A."/>
        </authorList>
    </citation>
    <scope>NUCLEOTIDE SEQUENCE [LARGE SCALE GENOMIC DNA]</scope>
    <source>
        <strain evidence="11 12">AZ0501</strain>
    </source>
</reference>
<dbReference type="Pfam" id="PF00071">
    <property type="entry name" value="Ras"/>
    <property type="match status" value="1"/>
</dbReference>
<evidence type="ECO:0000256" key="6">
    <source>
        <dbReference type="ARBA" id="ARBA00023134"/>
    </source>
</evidence>
<dbReference type="PANTHER" id="PTHR24072">
    <property type="entry name" value="RHO FAMILY GTPASE"/>
    <property type="match status" value="1"/>
</dbReference>
<keyword evidence="5" id="KW-0547">Nucleotide-binding</keyword>
<comment type="similarity">
    <text evidence="2">Belongs to the small GTPase superfamily. Rho family.</text>
</comment>
<dbReference type="GO" id="GO:0003676">
    <property type="term" value="F:nucleic acid binding"/>
    <property type="evidence" value="ECO:0007669"/>
    <property type="project" value="InterPro"/>
</dbReference>
<dbReference type="InterPro" id="IPR012337">
    <property type="entry name" value="RNaseH-like_sf"/>
</dbReference>
<keyword evidence="12" id="KW-1185">Reference proteome</keyword>
<dbReference type="Proteomes" id="UP000242875">
    <property type="component" value="Unassembled WGS sequence"/>
</dbReference>
<dbReference type="GO" id="GO:0003924">
    <property type="term" value="F:GTPase activity"/>
    <property type="evidence" value="ECO:0007669"/>
    <property type="project" value="InterPro"/>
</dbReference>
<proteinExistence type="inferred from homology"/>
<sequence length="466" mass="53164">MPKEIRKKLVVVGDGGCGKTSLLVVFQNGTFPDKYVPTVFENYIAEVRVDNKVVELALWDTAGQEDYDRLRPLSYPETNVILICFAIDQSASFDNVQDRWVPEVTHFCPNVPKLLVGMKVDLREERDRIAELHSIGHQLISYEEGEALAREIGAKYYECSAKAEYNVKEVIEAAVRASMSSSLKRITKNLILAHVNGTDSDLGFDYNLARIVIKELIEFGDMPSARDFEMIWRTRFGPTDIVGLILRHKMEIPRAIIRGPPKEANLNPNTYRLPQGVKIKRVYDGKSLQKMVQALMDAEIVGMDTEWRPKFVAGDGQTERTALFQFACYPLDRVYLVDMLAFNKQSRRERLMDAITSLLEDEDILKIGFDFRSDQRTLQKTYPELGADAVEIDNYVDLRSEKDEMARKANIKISGLSGFVSAVLGKTLDKKQQMSDWERRPLSAEQECYAAADAYCLIELYRKLYH</sequence>
<gene>
    <name evidence="11" type="ORF">BZG36_05392</name>
</gene>
<dbReference type="InterPro" id="IPR036397">
    <property type="entry name" value="RNaseH_sf"/>
</dbReference>
<keyword evidence="9" id="KW-0636">Prenylation</keyword>
<evidence type="ECO:0000313" key="12">
    <source>
        <dbReference type="Proteomes" id="UP000242875"/>
    </source>
</evidence>
<dbReference type="SMART" id="SM00175">
    <property type="entry name" value="RAB"/>
    <property type="match status" value="1"/>
</dbReference>
<evidence type="ECO:0000256" key="2">
    <source>
        <dbReference type="ARBA" id="ARBA00010142"/>
    </source>
</evidence>
<protein>
    <recommendedName>
        <fullName evidence="10">3'-5' exonuclease domain-containing protein</fullName>
    </recommendedName>
</protein>
<dbReference type="SMART" id="SM00474">
    <property type="entry name" value="35EXOc"/>
    <property type="match status" value="1"/>
</dbReference>
<name>A0A261XTH8_9FUNG</name>
<dbReference type="AlphaFoldDB" id="A0A261XTH8"/>
<evidence type="ECO:0000256" key="1">
    <source>
        <dbReference type="ARBA" id="ARBA00004342"/>
    </source>
</evidence>
<comment type="caution">
    <text evidence="11">The sequence shown here is derived from an EMBL/GenBank/DDBJ whole genome shotgun (WGS) entry which is preliminary data.</text>
</comment>
<evidence type="ECO:0000256" key="5">
    <source>
        <dbReference type="ARBA" id="ARBA00022741"/>
    </source>
</evidence>
<dbReference type="GO" id="GO:0005886">
    <property type="term" value="C:plasma membrane"/>
    <property type="evidence" value="ECO:0007669"/>
    <property type="project" value="UniProtKB-SubCell"/>
</dbReference>
<dbReference type="EMBL" id="MVBO01000267">
    <property type="protein sequence ID" value="OZJ01677.1"/>
    <property type="molecule type" value="Genomic_DNA"/>
</dbReference>
<keyword evidence="7" id="KW-0472">Membrane</keyword>
<dbReference type="SMART" id="SM00174">
    <property type="entry name" value="RHO"/>
    <property type="match status" value="1"/>
</dbReference>
<organism evidence="11 12">
    <name type="scientific">Bifiguratus adelaidae</name>
    <dbReference type="NCBI Taxonomy" id="1938954"/>
    <lineage>
        <taxon>Eukaryota</taxon>
        <taxon>Fungi</taxon>
        <taxon>Fungi incertae sedis</taxon>
        <taxon>Mucoromycota</taxon>
        <taxon>Mucoromycotina</taxon>
        <taxon>Endogonomycetes</taxon>
        <taxon>Endogonales</taxon>
        <taxon>Endogonales incertae sedis</taxon>
        <taxon>Bifiguratus</taxon>
    </lineage>
</organism>
<dbReference type="SMART" id="SM00176">
    <property type="entry name" value="RAN"/>
    <property type="match status" value="1"/>
</dbReference>
<dbReference type="GO" id="GO:0007264">
    <property type="term" value="P:small GTPase-mediated signal transduction"/>
    <property type="evidence" value="ECO:0007669"/>
    <property type="project" value="InterPro"/>
</dbReference>
<keyword evidence="3" id="KW-1003">Cell membrane</keyword>
<keyword evidence="4" id="KW-0488">Methylation</keyword>
<evidence type="ECO:0000256" key="9">
    <source>
        <dbReference type="ARBA" id="ARBA00023289"/>
    </source>
</evidence>
<dbReference type="PROSITE" id="PS51420">
    <property type="entry name" value="RHO"/>
    <property type="match status" value="1"/>
</dbReference>
<dbReference type="Gene3D" id="3.30.420.10">
    <property type="entry name" value="Ribonuclease H-like superfamily/Ribonuclease H"/>
    <property type="match status" value="1"/>
</dbReference>
<dbReference type="SMART" id="SM00173">
    <property type="entry name" value="RAS"/>
    <property type="match status" value="1"/>
</dbReference>
<feature type="domain" description="3'-5' exonuclease" evidence="10">
    <location>
        <begin position="279"/>
        <end position="466"/>
    </location>
</feature>
<dbReference type="Pfam" id="PF01612">
    <property type="entry name" value="DNA_pol_A_exo1"/>
    <property type="match status" value="1"/>
</dbReference>
<dbReference type="PROSITE" id="PS51421">
    <property type="entry name" value="RAS"/>
    <property type="match status" value="1"/>
</dbReference>
<evidence type="ECO:0000256" key="8">
    <source>
        <dbReference type="ARBA" id="ARBA00023288"/>
    </source>
</evidence>
<dbReference type="PROSITE" id="PS51419">
    <property type="entry name" value="RAB"/>
    <property type="match status" value="1"/>
</dbReference>
<dbReference type="InterPro" id="IPR003578">
    <property type="entry name" value="Small_GTPase_Rho"/>
</dbReference>
<keyword evidence="8" id="KW-0449">Lipoprotein</keyword>
<evidence type="ECO:0000256" key="4">
    <source>
        <dbReference type="ARBA" id="ARBA00022481"/>
    </source>
</evidence>
<dbReference type="Gene3D" id="3.40.50.300">
    <property type="entry name" value="P-loop containing nucleotide triphosphate hydrolases"/>
    <property type="match status" value="1"/>
</dbReference>